<reference evidence="16" key="1">
    <citation type="submission" date="2022-07" db="EMBL/GenBank/DDBJ databases">
        <title>Characterization of the Novel Bacterium Alteromonas immobilis LMIT006 and Alteromonas gregis LMIT007.</title>
        <authorList>
            <person name="Lin X."/>
        </authorList>
    </citation>
    <scope>NUCLEOTIDE SEQUENCE</scope>
    <source>
        <strain evidence="16">LMIT007</strain>
    </source>
</reference>
<accession>A0AA41WZ48</accession>
<dbReference type="InterPro" id="IPR006390">
    <property type="entry name" value="DHP_synth_dom"/>
</dbReference>
<dbReference type="GO" id="GO:0046872">
    <property type="term" value="F:metal ion binding"/>
    <property type="evidence" value="ECO:0007669"/>
    <property type="project" value="UniProtKB-KW"/>
</dbReference>
<feature type="domain" description="Pterin-binding" evidence="15">
    <location>
        <begin position="13"/>
        <end position="265"/>
    </location>
</feature>
<evidence type="ECO:0000256" key="7">
    <source>
        <dbReference type="ARBA" id="ARBA00016919"/>
    </source>
</evidence>
<comment type="pathway">
    <text evidence="3 14">Cofactor biosynthesis; tetrahydrofolate biosynthesis; 7,8-dihydrofolate from 2-amino-4-hydroxy-6-hydroxymethyl-7,8-dihydropteridine diphosphate and 4-aminobenzoate: step 1/2.</text>
</comment>
<dbReference type="Gene3D" id="3.20.20.20">
    <property type="entry name" value="Dihydropteroate synthase-like"/>
    <property type="match status" value="1"/>
</dbReference>
<dbReference type="PANTHER" id="PTHR20941">
    <property type="entry name" value="FOLATE SYNTHESIS PROTEINS"/>
    <property type="match status" value="1"/>
</dbReference>
<evidence type="ECO:0000256" key="2">
    <source>
        <dbReference type="ARBA" id="ARBA00001946"/>
    </source>
</evidence>
<dbReference type="GO" id="GO:0005829">
    <property type="term" value="C:cytosol"/>
    <property type="evidence" value="ECO:0007669"/>
    <property type="project" value="TreeGrafter"/>
</dbReference>
<keyword evidence="10 14" id="KW-0460">Magnesium</keyword>
<dbReference type="InterPro" id="IPR000489">
    <property type="entry name" value="Pterin-binding_dom"/>
</dbReference>
<evidence type="ECO:0000313" key="16">
    <source>
        <dbReference type="EMBL" id="MCP3428775.1"/>
    </source>
</evidence>
<sequence>MQFKDKSLSFNQPQVMGILNVTPNSFSDGGLFADTEAALAQAQKMLAAGATIIDVGGESTKPGAEPVDEATEIARVVPVIEAIVAQHDCIVSIDTSKPMVMKEAVNAGARMINDVCALSAEGALATAASLDVPVCLMHMQGTPRSMQEAPAYESVVGEVYDFLAQRIQECIAAGIPSDQIIVDPGFGFGKTLEHNYQLLKHFNKFQYLNVPVLAGMSRKSMIGQLLEKPVAERLPGSLACGLLALTKGASILRVHDVAETVDIVRVFNQMNAVQ</sequence>
<dbReference type="NCBIfam" id="TIGR01496">
    <property type="entry name" value="DHPS"/>
    <property type="match status" value="1"/>
</dbReference>
<keyword evidence="8 14" id="KW-0808">Transferase</keyword>
<evidence type="ECO:0000313" key="17">
    <source>
        <dbReference type="Proteomes" id="UP001165413"/>
    </source>
</evidence>
<evidence type="ECO:0000256" key="1">
    <source>
        <dbReference type="ARBA" id="ARBA00000012"/>
    </source>
</evidence>
<evidence type="ECO:0000256" key="8">
    <source>
        <dbReference type="ARBA" id="ARBA00022679"/>
    </source>
</evidence>
<dbReference type="EC" id="2.5.1.15" evidence="6 14"/>
<keyword evidence="9 14" id="KW-0479">Metal-binding</keyword>
<comment type="caution">
    <text evidence="16">The sequence shown here is derived from an EMBL/GenBank/DDBJ whole genome shotgun (WGS) entry which is preliminary data.</text>
</comment>
<dbReference type="GO" id="GO:0046656">
    <property type="term" value="P:folic acid biosynthetic process"/>
    <property type="evidence" value="ECO:0007669"/>
    <property type="project" value="UniProtKB-KW"/>
</dbReference>
<dbReference type="AlphaFoldDB" id="A0AA41WZ48"/>
<dbReference type="FunFam" id="3.20.20.20:FF:000004">
    <property type="entry name" value="Dihydropteroate synthase"/>
    <property type="match status" value="1"/>
</dbReference>
<dbReference type="RefSeq" id="WP_254100377.1">
    <property type="nucleotide sequence ID" value="NZ_JANATA010000011.1"/>
</dbReference>
<dbReference type="PANTHER" id="PTHR20941:SF1">
    <property type="entry name" value="FOLIC ACID SYNTHESIS PROTEIN FOL1"/>
    <property type="match status" value="1"/>
</dbReference>
<dbReference type="GO" id="GO:0046654">
    <property type="term" value="P:tetrahydrofolate biosynthetic process"/>
    <property type="evidence" value="ECO:0007669"/>
    <property type="project" value="TreeGrafter"/>
</dbReference>
<dbReference type="PROSITE" id="PS00793">
    <property type="entry name" value="DHPS_2"/>
    <property type="match status" value="1"/>
</dbReference>
<evidence type="ECO:0000256" key="12">
    <source>
        <dbReference type="ARBA" id="ARBA00030193"/>
    </source>
</evidence>
<comment type="cofactor">
    <cofactor evidence="2 14">
        <name>Mg(2+)</name>
        <dbReference type="ChEBI" id="CHEBI:18420"/>
    </cofactor>
</comment>
<name>A0AA41WZ48_9ALTE</name>
<dbReference type="CDD" id="cd00739">
    <property type="entry name" value="DHPS"/>
    <property type="match status" value="1"/>
</dbReference>
<dbReference type="PROSITE" id="PS00792">
    <property type="entry name" value="DHPS_1"/>
    <property type="match status" value="1"/>
</dbReference>
<evidence type="ECO:0000259" key="15">
    <source>
        <dbReference type="PROSITE" id="PS50972"/>
    </source>
</evidence>
<dbReference type="EMBL" id="JANATA010000011">
    <property type="protein sequence ID" value="MCP3428775.1"/>
    <property type="molecule type" value="Genomic_DNA"/>
</dbReference>
<evidence type="ECO:0000256" key="10">
    <source>
        <dbReference type="ARBA" id="ARBA00022842"/>
    </source>
</evidence>
<dbReference type="GO" id="GO:0004156">
    <property type="term" value="F:dihydropteroate synthase activity"/>
    <property type="evidence" value="ECO:0007669"/>
    <property type="project" value="UniProtKB-EC"/>
</dbReference>
<evidence type="ECO:0000256" key="6">
    <source>
        <dbReference type="ARBA" id="ARBA00012458"/>
    </source>
</evidence>
<evidence type="ECO:0000256" key="14">
    <source>
        <dbReference type="RuleBase" id="RU361205"/>
    </source>
</evidence>
<organism evidence="16 17">
    <name type="scientific">Opacimonas viscosa</name>
    <dbReference type="NCBI Taxonomy" id="2961944"/>
    <lineage>
        <taxon>Bacteria</taxon>
        <taxon>Pseudomonadati</taxon>
        <taxon>Pseudomonadota</taxon>
        <taxon>Gammaproteobacteria</taxon>
        <taxon>Alteromonadales</taxon>
        <taxon>Alteromonadaceae</taxon>
        <taxon>Opacimonas</taxon>
    </lineage>
</organism>
<comment type="similarity">
    <text evidence="4 14">Belongs to the DHPS family.</text>
</comment>
<dbReference type="InterPro" id="IPR011005">
    <property type="entry name" value="Dihydropteroate_synth-like_sf"/>
</dbReference>
<evidence type="ECO:0000256" key="3">
    <source>
        <dbReference type="ARBA" id="ARBA00004763"/>
    </source>
</evidence>
<dbReference type="Proteomes" id="UP001165413">
    <property type="component" value="Unassembled WGS sequence"/>
</dbReference>
<evidence type="ECO:0000256" key="13">
    <source>
        <dbReference type="ARBA" id="ARBA00053449"/>
    </source>
</evidence>
<comment type="subunit">
    <text evidence="5">Homodimer.</text>
</comment>
<keyword evidence="11 14" id="KW-0289">Folate biosynthesis</keyword>
<gene>
    <name evidence="16" type="primary">folP</name>
    <name evidence="16" type="ORF">NLF92_07425</name>
</gene>
<comment type="function">
    <text evidence="13 14">Catalyzes the condensation of para-aminobenzoate (pABA) with 6-hydroxymethyl-7,8-dihydropterin diphosphate (DHPt-PP) to form 7,8-dihydropteroate (H2Pte), the immediate precursor of folate derivatives.</text>
</comment>
<dbReference type="SUPFAM" id="SSF51717">
    <property type="entry name" value="Dihydropteroate synthetase-like"/>
    <property type="match status" value="1"/>
</dbReference>
<dbReference type="Pfam" id="PF00809">
    <property type="entry name" value="Pterin_bind"/>
    <property type="match status" value="1"/>
</dbReference>
<dbReference type="InterPro" id="IPR045031">
    <property type="entry name" value="DHP_synth-like"/>
</dbReference>
<keyword evidence="17" id="KW-1185">Reference proteome</keyword>
<comment type="catalytic activity">
    <reaction evidence="1">
        <text>(7,8-dihydropterin-6-yl)methyl diphosphate + 4-aminobenzoate = 7,8-dihydropteroate + diphosphate</text>
        <dbReference type="Rhea" id="RHEA:19949"/>
        <dbReference type="ChEBI" id="CHEBI:17836"/>
        <dbReference type="ChEBI" id="CHEBI:17839"/>
        <dbReference type="ChEBI" id="CHEBI:33019"/>
        <dbReference type="ChEBI" id="CHEBI:72950"/>
        <dbReference type="EC" id="2.5.1.15"/>
    </reaction>
</comment>
<evidence type="ECO:0000256" key="4">
    <source>
        <dbReference type="ARBA" id="ARBA00009503"/>
    </source>
</evidence>
<evidence type="ECO:0000256" key="11">
    <source>
        <dbReference type="ARBA" id="ARBA00022909"/>
    </source>
</evidence>
<evidence type="ECO:0000256" key="9">
    <source>
        <dbReference type="ARBA" id="ARBA00022723"/>
    </source>
</evidence>
<dbReference type="PROSITE" id="PS50972">
    <property type="entry name" value="PTERIN_BINDING"/>
    <property type="match status" value="1"/>
</dbReference>
<evidence type="ECO:0000256" key="5">
    <source>
        <dbReference type="ARBA" id="ARBA00011738"/>
    </source>
</evidence>
<proteinExistence type="inferred from homology"/>
<protein>
    <recommendedName>
        <fullName evidence="7 14">Dihydropteroate synthase</fullName>
        <shortName evidence="14">DHPS</shortName>
        <ecNumber evidence="6 14">2.5.1.15</ecNumber>
    </recommendedName>
    <alternativeName>
        <fullName evidence="12 14">Dihydropteroate pyrophosphorylase</fullName>
    </alternativeName>
</protein>